<organism evidence="3">
    <name type="scientific">marine metagenome</name>
    <dbReference type="NCBI Taxonomy" id="408172"/>
    <lineage>
        <taxon>unclassified sequences</taxon>
        <taxon>metagenomes</taxon>
        <taxon>ecological metagenomes</taxon>
    </lineage>
</organism>
<sequence>VSRPQFPPPPLLDPGWYADPTGRYEARYWDGLKWTGHISHYGATGNDPIVRARFDRLWIRIIGKVVFWAIVLCFFLWMVKTYWPDGGDNTDDKNGASGSASLIFELEVTPMERGWVLGEIQG</sequence>
<feature type="non-terminal residue" evidence="3">
    <location>
        <position position="1"/>
    </location>
</feature>
<proteinExistence type="predicted"/>
<gene>
    <name evidence="3" type="ORF">METZ01_LOCUS293956</name>
</gene>
<keyword evidence="1" id="KW-0472">Membrane</keyword>
<reference evidence="3" key="1">
    <citation type="submission" date="2018-05" db="EMBL/GenBank/DDBJ databases">
        <authorList>
            <person name="Lanie J.A."/>
            <person name="Ng W.-L."/>
            <person name="Kazmierczak K.M."/>
            <person name="Andrzejewski T.M."/>
            <person name="Davidsen T.M."/>
            <person name="Wayne K.J."/>
            <person name="Tettelin H."/>
            <person name="Glass J.I."/>
            <person name="Rusch D."/>
            <person name="Podicherti R."/>
            <person name="Tsui H.-C.T."/>
            <person name="Winkler M.E."/>
        </authorList>
    </citation>
    <scope>NUCLEOTIDE SEQUENCE</scope>
</reference>
<evidence type="ECO:0000313" key="3">
    <source>
        <dbReference type="EMBL" id="SVC41102.1"/>
    </source>
</evidence>
<dbReference type="AlphaFoldDB" id="A0A382M154"/>
<keyword evidence="1" id="KW-0812">Transmembrane</keyword>
<evidence type="ECO:0000259" key="2">
    <source>
        <dbReference type="Pfam" id="PF10708"/>
    </source>
</evidence>
<dbReference type="Pfam" id="PF10708">
    <property type="entry name" value="DUF2510"/>
    <property type="match status" value="1"/>
</dbReference>
<feature type="transmembrane region" description="Helical" evidence="1">
    <location>
        <begin position="61"/>
        <end position="79"/>
    </location>
</feature>
<dbReference type="EMBL" id="UINC01089755">
    <property type="protein sequence ID" value="SVC41102.1"/>
    <property type="molecule type" value="Genomic_DNA"/>
</dbReference>
<feature type="domain" description="DUF2510" evidence="2">
    <location>
        <begin position="14"/>
        <end position="40"/>
    </location>
</feature>
<protein>
    <recommendedName>
        <fullName evidence="2">DUF2510 domain-containing protein</fullName>
    </recommendedName>
</protein>
<accession>A0A382M154</accession>
<name>A0A382M154_9ZZZZ</name>
<dbReference type="InterPro" id="IPR018929">
    <property type="entry name" value="DUF2510"/>
</dbReference>
<evidence type="ECO:0000256" key="1">
    <source>
        <dbReference type="SAM" id="Phobius"/>
    </source>
</evidence>
<keyword evidence="1" id="KW-1133">Transmembrane helix</keyword>